<dbReference type="PANTHER" id="PTHR18901">
    <property type="entry name" value="2-DEOXYGLUCOSE-6-PHOSPHATE PHOSPHATASE 2"/>
    <property type="match status" value="1"/>
</dbReference>
<dbReference type="Proteomes" id="UP000823775">
    <property type="component" value="Unassembled WGS sequence"/>
</dbReference>
<sequence length="96" mass="10465">MENFLGYLEYLKEQKRVSCDFSMGGPVDPQRILVFEDAPSGVLAAKNAGMSVVMVPDARLDSSYHLVADQVLSSLLDFSPANWGLPPFENASTKLA</sequence>
<proteinExistence type="predicted"/>
<gene>
    <name evidence="1" type="primary">GS1_1</name>
    <name evidence="1" type="ORF">HAX54_029188</name>
</gene>
<evidence type="ECO:0000313" key="2">
    <source>
        <dbReference type="Proteomes" id="UP000823775"/>
    </source>
</evidence>
<comment type="caution">
    <text evidence="1">The sequence shown here is derived from an EMBL/GenBank/DDBJ whole genome shotgun (WGS) entry which is preliminary data.</text>
</comment>
<dbReference type="SUPFAM" id="SSF56784">
    <property type="entry name" value="HAD-like"/>
    <property type="match status" value="1"/>
</dbReference>
<reference evidence="1 2" key="1">
    <citation type="journal article" date="2021" name="BMC Genomics">
        <title>Datura genome reveals duplications of psychoactive alkaloid biosynthetic genes and high mutation rate following tissue culture.</title>
        <authorList>
            <person name="Rajewski A."/>
            <person name="Carter-House D."/>
            <person name="Stajich J."/>
            <person name="Litt A."/>
        </authorList>
    </citation>
    <scope>NUCLEOTIDE SEQUENCE [LARGE SCALE GENOMIC DNA]</scope>
    <source>
        <strain evidence="1">AR-01</strain>
    </source>
</reference>
<accession>A0ABS8V6U6</accession>
<dbReference type="EMBL" id="JACEIK010003612">
    <property type="protein sequence ID" value="MCD9642381.1"/>
    <property type="molecule type" value="Genomic_DNA"/>
</dbReference>
<organism evidence="1 2">
    <name type="scientific">Datura stramonium</name>
    <name type="common">Jimsonweed</name>
    <name type="synonym">Common thornapple</name>
    <dbReference type="NCBI Taxonomy" id="4076"/>
    <lineage>
        <taxon>Eukaryota</taxon>
        <taxon>Viridiplantae</taxon>
        <taxon>Streptophyta</taxon>
        <taxon>Embryophyta</taxon>
        <taxon>Tracheophyta</taxon>
        <taxon>Spermatophyta</taxon>
        <taxon>Magnoliopsida</taxon>
        <taxon>eudicotyledons</taxon>
        <taxon>Gunneridae</taxon>
        <taxon>Pentapetalae</taxon>
        <taxon>asterids</taxon>
        <taxon>lamiids</taxon>
        <taxon>Solanales</taxon>
        <taxon>Solanaceae</taxon>
        <taxon>Solanoideae</taxon>
        <taxon>Datureae</taxon>
        <taxon>Datura</taxon>
    </lineage>
</organism>
<dbReference type="Gene3D" id="3.40.50.1000">
    <property type="entry name" value="HAD superfamily/HAD-like"/>
    <property type="match status" value="1"/>
</dbReference>
<evidence type="ECO:0000313" key="1">
    <source>
        <dbReference type="EMBL" id="MCD9642381.1"/>
    </source>
</evidence>
<dbReference type="InterPro" id="IPR023214">
    <property type="entry name" value="HAD_sf"/>
</dbReference>
<dbReference type="InterPro" id="IPR036412">
    <property type="entry name" value="HAD-like_sf"/>
</dbReference>
<name>A0ABS8V6U6_DATST</name>
<dbReference type="PANTHER" id="PTHR18901:SF38">
    <property type="entry name" value="PSEUDOURIDINE-5'-PHOSPHATASE"/>
    <property type="match status" value="1"/>
</dbReference>
<keyword evidence="2" id="KW-1185">Reference proteome</keyword>
<protein>
    <submittedName>
        <fullName evidence="1">Glutathione synthase</fullName>
    </submittedName>
</protein>